<dbReference type="Proteomes" id="UP000238338">
    <property type="component" value="Unassembled WGS sequence"/>
</dbReference>
<dbReference type="SUPFAM" id="SSF47413">
    <property type="entry name" value="lambda repressor-like DNA-binding domains"/>
    <property type="match status" value="1"/>
</dbReference>
<dbReference type="InterPro" id="IPR001387">
    <property type="entry name" value="Cro/C1-type_HTH"/>
</dbReference>
<dbReference type="Pfam" id="PF01381">
    <property type="entry name" value="HTH_3"/>
    <property type="match status" value="1"/>
</dbReference>
<dbReference type="CDD" id="cd00093">
    <property type="entry name" value="HTH_XRE"/>
    <property type="match status" value="1"/>
</dbReference>
<dbReference type="InterPro" id="IPR010982">
    <property type="entry name" value="Lambda_DNA-bd_dom_sf"/>
</dbReference>
<protein>
    <recommendedName>
        <fullName evidence="1">HTH cro/C1-type domain-containing protein</fullName>
    </recommendedName>
</protein>
<evidence type="ECO:0000259" key="1">
    <source>
        <dbReference type="PROSITE" id="PS50943"/>
    </source>
</evidence>
<feature type="domain" description="HTH cro/C1-type" evidence="1">
    <location>
        <begin position="11"/>
        <end position="65"/>
    </location>
</feature>
<dbReference type="GO" id="GO:0003677">
    <property type="term" value="F:DNA binding"/>
    <property type="evidence" value="ECO:0007669"/>
    <property type="project" value="InterPro"/>
</dbReference>
<name>A0A2S8SCQ1_9RHOB</name>
<dbReference type="EMBL" id="PVEP01000001">
    <property type="protein sequence ID" value="PQV58595.1"/>
    <property type="molecule type" value="Genomic_DNA"/>
</dbReference>
<organism evidence="2 3">
    <name type="scientific">Albidovulum denitrificans</name>
    <dbReference type="NCBI Taxonomy" id="404881"/>
    <lineage>
        <taxon>Bacteria</taxon>
        <taxon>Pseudomonadati</taxon>
        <taxon>Pseudomonadota</taxon>
        <taxon>Alphaproteobacteria</taxon>
        <taxon>Rhodobacterales</taxon>
        <taxon>Paracoccaceae</taxon>
        <taxon>Albidovulum</taxon>
    </lineage>
</organism>
<dbReference type="OrthoDB" id="7790108at2"/>
<dbReference type="SMART" id="SM00530">
    <property type="entry name" value="HTH_XRE"/>
    <property type="match status" value="1"/>
</dbReference>
<gene>
    <name evidence="2" type="ORF">LX70_00407</name>
</gene>
<keyword evidence="3" id="KW-1185">Reference proteome</keyword>
<accession>A0A2S8SCQ1</accession>
<reference evidence="2 3" key="1">
    <citation type="submission" date="2018-02" db="EMBL/GenBank/DDBJ databases">
        <title>Genomic Encyclopedia of Archaeal and Bacterial Type Strains, Phase II (KMG-II): from individual species to whole genera.</title>
        <authorList>
            <person name="Goeker M."/>
        </authorList>
    </citation>
    <scope>NUCLEOTIDE SEQUENCE [LARGE SCALE GENOMIC DNA]</scope>
    <source>
        <strain evidence="2 3">DSM 18921</strain>
    </source>
</reference>
<dbReference type="Pfam" id="PF09856">
    <property type="entry name" value="ScfRs"/>
    <property type="match status" value="1"/>
</dbReference>
<sequence>MPRTALTGTRVRERRLRIGMKQADLARHVGISPAYLNLIEHNRRRVGEALLTALAGALGVAETALAEGAESAVMEGLRAAAAGAQAPETPPEIGRIEEFLGRFPGWAELLAARQERVGALEHALVGLSERMAQDPFLSASMHEVLSAVTSVRSTAAILAESEDMEPEWRARFHANIHEDSIRLSEAAQALVAYIDSTEESETGLSSPQEEVESWLARTDYHLAALERPQPPAPEAMIEGIPDLASGAARQLALAHIARSRADAQRLPLGPFTAALAEDGPDPARLAARFGVTPGPVFRRLATLPRGVGGAAGLVICDAAGAMTFRRPLPGFALPRFGAACPLWPLYEVLARPGTLIRVPVEMAGRVPHRFVLYAFAEARHPGGWDGPQVVEAMMLILPATAARTGSERAIGPACRICPRPGCVARREPSILIGVEGEDRAAIP</sequence>
<dbReference type="InterPro" id="IPR018653">
    <property type="entry name" value="ScfR_C"/>
</dbReference>
<proteinExistence type="predicted"/>
<dbReference type="PROSITE" id="PS50943">
    <property type="entry name" value="HTH_CROC1"/>
    <property type="match status" value="1"/>
</dbReference>
<dbReference type="RefSeq" id="WP_105512859.1">
    <property type="nucleotide sequence ID" value="NZ_PVEP01000001.1"/>
</dbReference>
<dbReference type="Gene3D" id="1.10.260.40">
    <property type="entry name" value="lambda repressor-like DNA-binding domains"/>
    <property type="match status" value="1"/>
</dbReference>
<evidence type="ECO:0000313" key="3">
    <source>
        <dbReference type="Proteomes" id="UP000238338"/>
    </source>
</evidence>
<evidence type="ECO:0000313" key="2">
    <source>
        <dbReference type="EMBL" id="PQV58595.1"/>
    </source>
</evidence>
<dbReference type="AlphaFoldDB" id="A0A2S8SCQ1"/>
<comment type="caution">
    <text evidence="2">The sequence shown here is derived from an EMBL/GenBank/DDBJ whole genome shotgun (WGS) entry which is preliminary data.</text>
</comment>